<gene>
    <name evidence="1" type="ORF">ACFO3O_14475</name>
</gene>
<keyword evidence="2" id="KW-1185">Reference proteome</keyword>
<sequence length="151" mass="17467">MKTLKIYFILLCTVTTITSCTSTSSLYDHYTYTETIEIKLKTLSLMDKSDDAFSSHENEVIALKNELEKMLIYEKGKGKNEITQKMWEVLNNDNKLVKSYLSLWEQKGSLNTAFIQEAKPQIEEAFNILIQYEEKKDTTNENAVTNFISNL</sequence>
<dbReference type="PROSITE" id="PS51257">
    <property type="entry name" value="PROKAR_LIPOPROTEIN"/>
    <property type="match status" value="1"/>
</dbReference>
<organism evidence="1 2">
    <name type="scientific">Dokdonia ponticola</name>
    <dbReference type="NCBI Taxonomy" id="2041041"/>
    <lineage>
        <taxon>Bacteria</taxon>
        <taxon>Pseudomonadati</taxon>
        <taxon>Bacteroidota</taxon>
        <taxon>Flavobacteriia</taxon>
        <taxon>Flavobacteriales</taxon>
        <taxon>Flavobacteriaceae</taxon>
        <taxon>Dokdonia</taxon>
    </lineage>
</organism>
<evidence type="ECO:0008006" key="3">
    <source>
        <dbReference type="Google" id="ProtNLM"/>
    </source>
</evidence>
<dbReference type="Proteomes" id="UP001596043">
    <property type="component" value="Unassembled WGS sequence"/>
</dbReference>
<comment type="caution">
    <text evidence="1">The sequence shown here is derived from an EMBL/GenBank/DDBJ whole genome shotgun (WGS) entry which is preliminary data.</text>
</comment>
<protein>
    <recommendedName>
        <fullName evidence="3">Lipoprotein</fullName>
    </recommendedName>
</protein>
<dbReference type="EMBL" id="JBHSFV010000009">
    <property type="protein sequence ID" value="MFC4635122.1"/>
    <property type="molecule type" value="Genomic_DNA"/>
</dbReference>
<reference evidence="2" key="1">
    <citation type="journal article" date="2019" name="Int. J. Syst. Evol. Microbiol.">
        <title>The Global Catalogue of Microorganisms (GCM) 10K type strain sequencing project: providing services to taxonomists for standard genome sequencing and annotation.</title>
        <authorList>
            <consortium name="The Broad Institute Genomics Platform"/>
            <consortium name="The Broad Institute Genome Sequencing Center for Infectious Disease"/>
            <person name="Wu L."/>
            <person name="Ma J."/>
        </authorList>
    </citation>
    <scope>NUCLEOTIDE SEQUENCE [LARGE SCALE GENOMIC DNA]</scope>
    <source>
        <strain evidence="2">YJ-61-S</strain>
    </source>
</reference>
<accession>A0ABV9HY73</accession>
<proteinExistence type="predicted"/>
<evidence type="ECO:0000313" key="2">
    <source>
        <dbReference type="Proteomes" id="UP001596043"/>
    </source>
</evidence>
<dbReference type="RefSeq" id="WP_379980039.1">
    <property type="nucleotide sequence ID" value="NZ_JBHSFV010000009.1"/>
</dbReference>
<name>A0ABV9HY73_9FLAO</name>
<evidence type="ECO:0000313" key="1">
    <source>
        <dbReference type="EMBL" id="MFC4635122.1"/>
    </source>
</evidence>